<keyword evidence="2" id="KW-0843">Virulence</keyword>
<dbReference type="PANTHER" id="PTHR34997">
    <property type="entry name" value="AM15"/>
    <property type="match status" value="1"/>
</dbReference>
<dbReference type="GO" id="GO:0008061">
    <property type="term" value="F:chitin binding"/>
    <property type="evidence" value="ECO:0007669"/>
    <property type="project" value="UniProtKB-KW"/>
</dbReference>
<reference evidence="4" key="2">
    <citation type="journal article" date="2023" name="IMA Fungus">
        <title>Comparative genomic study of the Penicillium genus elucidates a diverse pangenome and 15 lateral gene transfer events.</title>
        <authorList>
            <person name="Petersen C."/>
            <person name="Sorensen T."/>
            <person name="Nielsen M.R."/>
            <person name="Sondergaard T.E."/>
            <person name="Sorensen J.L."/>
            <person name="Fitzpatrick D.A."/>
            <person name="Frisvad J.C."/>
            <person name="Nielsen K.L."/>
        </authorList>
    </citation>
    <scope>NUCLEOTIDE SEQUENCE</scope>
    <source>
        <strain evidence="4">IBT 30761</strain>
    </source>
</reference>
<keyword evidence="5" id="KW-1185">Reference proteome</keyword>
<dbReference type="AlphaFoldDB" id="A0A9W9G130"/>
<evidence type="ECO:0000259" key="3">
    <source>
        <dbReference type="PROSITE" id="PS51782"/>
    </source>
</evidence>
<evidence type="ECO:0000313" key="5">
    <source>
        <dbReference type="Proteomes" id="UP001149074"/>
    </source>
</evidence>
<accession>A0A9W9G130</accession>
<comment type="caution">
    <text evidence="4">The sequence shown here is derived from an EMBL/GenBank/DDBJ whole genome shotgun (WGS) entry which is preliminary data.</text>
</comment>
<organism evidence="4 5">
    <name type="scientific">Penicillium argentinense</name>
    <dbReference type="NCBI Taxonomy" id="1131581"/>
    <lineage>
        <taxon>Eukaryota</taxon>
        <taxon>Fungi</taxon>
        <taxon>Dikarya</taxon>
        <taxon>Ascomycota</taxon>
        <taxon>Pezizomycotina</taxon>
        <taxon>Eurotiomycetes</taxon>
        <taxon>Eurotiomycetidae</taxon>
        <taxon>Eurotiales</taxon>
        <taxon>Aspergillaceae</taxon>
        <taxon>Penicillium</taxon>
    </lineage>
</organism>
<dbReference type="CDD" id="cd00118">
    <property type="entry name" value="LysM"/>
    <property type="match status" value="2"/>
</dbReference>
<sequence>MPAAGKLSNSCNATFSTRVNCDPTILDVAYDGYFSTTDDLSSLCTSSCARSLNNLYHTQKSACTKGDTLSDSAYVYPATFTVETLLWMYNYTCRRDPKSGDFCAPIFDAWGDGKAENQTCSDCVLGTYQAQMNFPMGYDKDLANTFSSMTSFCSATNYPITSPEPATVSQSAKPTPALSSSAAARNCASTYTVKDGDDCHSISRSQSVSLTNMLYLNNLEAGCTHFSRAGTKLCMPQKCQVYTVKKDDSCYGIAEDHKNAFTMSQLVSWNVDINSGCDNLEMLVGHQISVSYPGDGGSKSSVTPVPSAPVPSFSCWDLNGHVPSSCIVTTYETLPPWVWPGYRTNSSSGISHASTSTPATSFSYYWTPLPSIYTMPPETTSSTIETNPTPLPHDSSMVSGCIDYWIMRGMK</sequence>
<dbReference type="Pfam" id="PF01476">
    <property type="entry name" value="LysM"/>
    <property type="match status" value="2"/>
</dbReference>
<dbReference type="SUPFAM" id="SSF54106">
    <property type="entry name" value="LysM domain"/>
    <property type="match status" value="1"/>
</dbReference>
<evidence type="ECO:0000313" key="4">
    <source>
        <dbReference type="EMBL" id="KAJ5110013.1"/>
    </source>
</evidence>
<dbReference type="GeneID" id="81354131"/>
<gene>
    <name evidence="4" type="ORF">N7532_002658</name>
</gene>
<dbReference type="OrthoDB" id="5985073at2759"/>
<dbReference type="PANTHER" id="PTHR34997:SF1">
    <property type="entry name" value="PEPTIDOGLYCAN-BINDING LYSIN DOMAIN"/>
    <property type="match status" value="1"/>
</dbReference>
<protein>
    <submittedName>
        <fullName evidence="4">LysM domain-containing protein</fullName>
    </submittedName>
</protein>
<dbReference type="EMBL" id="JAPQKI010000003">
    <property type="protein sequence ID" value="KAJ5110013.1"/>
    <property type="molecule type" value="Genomic_DNA"/>
</dbReference>
<dbReference type="InterPro" id="IPR036779">
    <property type="entry name" value="LysM_dom_sf"/>
</dbReference>
<feature type="domain" description="LysM" evidence="3">
    <location>
        <begin position="189"/>
        <end position="235"/>
    </location>
</feature>
<evidence type="ECO:0000256" key="1">
    <source>
        <dbReference type="ARBA" id="ARBA00022669"/>
    </source>
</evidence>
<evidence type="ECO:0000256" key="2">
    <source>
        <dbReference type="ARBA" id="ARBA00023026"/>
    </source>
</evidence>
<name>A0A9W9G130_9EURO</name>
<proteinExistence type="predicted"/>
<dbReference type="Proteomes" id="UP001149074">
    <property type="component" value="Unassembled WGS sequence"/>
</dbReference>
<dbReference type="InterPro" id="IPR052210">
    <property type="entry name" value="LysM1-like"/>
</dbReference>
<keyword evidence="1" id="KW-0147">Chitin-binding</keyword>
<dbReference type="PROSITE" id="PS51782">
    <property type="entry name" value="LYSM"/>
    <property type="match status" value="2"/>
</dbReference>
<reference evidence="4" key="1">
    <citation type="submission" date="2022-11" db="EMBL/GenBank/DDBJ databases">
        <authorList>
            <person name="Petersen C."/>
        </authorList>
    </citation>
    <scope>NUCLEOTIDE SEQUENCE</scope>
    <source>
        <strain evidence="4">IBT 30761</strain>
    </source>
</reference>
<feature type="domain" description="LysM" evidence="3">
    <location>
        <begin position="240"/>
        <end position="288"/>
    </location>
</feature>
<dbReference type="Gene3D" id="3.10.350.10">
    <property type="entry name" value="LysM domain"/>
    <property type="match status" value="2"/>
</dbReference>
<dbReference type="InterPro" id="IPR018392">
    <property type="entry name" value="LysM"/>
</dbReference>
<dbReference type="SMART" id="SM00257">
    <property type="entry name" value="LysM"/>
    <property type="match status" value="2"/>
</dbReference>
<dbReference type="RefSeq" id="XP_056478124.1">
    <property type="nucleotide sequence ID" value="XM_056615152.1"/>
</dbReference>